<sequence length="114" mass="13264">MMGMHGIYILGKGRYLILQRTEDIRYCLCHAAGKFETTRHKRVWRAKAANSYLTVRKWETARLEARPHRGSEPKSSALRSRPIFRTATLTRVPLQIIKVKIDYVSCAIRTVYEV</sequence>
<dbReference type="Proteomes" id="UP000030645">
    <property type="component" value="Unassembled WGS sequence"/>
</dbReference>
<keyword evidence="2" id="KW-1185">Reference proteome</keyword>
<accession>W9RTB4</accession>
<evidence type="ECO:0000313" key="1">
    <source>
        <dbReference type="EMBL" id="EXB94927.1"/>
    </source>
</evidence>
<dbReference type="AlphaFoldDB" id="W9RTB4"/>
<proteinExistence type="predicted"/>
<organism evidence="1 2">
    <name type="scientific">Morus notabilis</name>
    <dbReference type="NCBI Taxonomy" id="981085"/>
    <lineage>
        <taxon>Eukaryota</taxon>
        <taxon>Viridiplantae</taxon>
        <taxon>Streptophyta</taxon>
        <taxon>Embryophyta</taxon>
        <taxon>Tracheophyta</taxon>
        <taxon>Spermatophyta</taxon>
        <taxon>Magnoliopsida</taxon>
        <taxon>eudicotyledons</taxon>
        <taxon>Gunneridae</taxon>
        <taxon>Pentapetalae</taxon>
        <taxon>rosids</taxon>
        <taxon>fabids</taxon>
        <taxon>Rosales</taxon>
        <taxon>Moraceae</taxon>
        <taxon>Moreae</taxon>
        <taxon>Morus</taxon>
    </lineage>
</organism>
<reference evidence="2" key="1">
    <citation type="submission" date="2013-01" db="EMBL/GenBank/DDBJ databases">
        <title>Draft Genome Sequence of a Mulberry Tree, Morus notabilis C.K. Schneid.</title>
        <authorList>
            <person name="He N."/>
            <person name="Zhao S."/>
        </authorList>
    </citation>
    <scope>NUCLEOTIDE SEQUENCE</scope>
</reference>
<protein>
    <submittedName>
        <fullName evidence="1">Uncharacterized protein</fullName>
    </submittedName>
</protein>
<name>W9RTB4_9ROSA</name>
<gene>
    <name evidence="1" type="ORF">L484_023036</name>
</gene>
<dbReference type="EMBL" id="KE345183">
    <property type="protein sequence ID" value="EXB94927.1"/>
    <property type="molecule type" value="Genomic_DNA"/>
</dbReference>
<evidence type="ECO:0000313" key="2">
    <source>
        <dbReference type="Proteomes" id="UP000030645"/>
    </source>
</evidence>